<feature type="transmembrane region" description="Helical" evidence="3">
    <location>
        <begin position="33"/>
        <end position="53"/>
    </location>
</feature>
<proteinExistence type="inferred from homology"/>
<evidence type="ECO:0000259" key="4">
    <source>
        <dbReference type="Pfam" id="PF00229"/>
    </source>
</evidence>
<feature type="compositionally biased region" description="Basic and acidic residues" evidence="2">
    <location>
        <begin position="8"/>
        <end position="24"/>
    </location>
</feature>
<gene>
    <name evidence="5" type="primary">LOC120442574</name>
</gene>
<evidence type="ECO:0000256" key="1">
    <source>
        <dbReference type="ARBA" id="ARBA00008670"/>
    </source>
</evidence>
<dbReference type="KEGG" id="oau:120442574"/>
<comment type="similarity">
    <text evidence="1">Belongs to the tumor necrosis factor family.</text>
</comment>
<dbReference type="GeneID" id="120442574"/>
<dbReference type="GO" id="GO:0005164">
    <property type="term" value="F:tumor necrosis factor receptor binding"/>
    <property type="evidence" value="ECO:0007669"/>
    <property type="project" value="InterPro"/>
</dbReference>
<reference evidence="6" key="1">
    <citation type="submission" date="2020-03" db="EMBL/GenBank/DDBJ databases">
        <title>Evolution of repeat sequences and sex chromosomes of tilapia species revealed by chromosome-level genomes.</title>
        <authorList>
            <person name="Xu L."/>
            <person name="Tao W."/>
            <person name="Wang D."/>
            <person name="Zhou Q."/>
        </authorList>
    </citation>
    <scope>NUCLEOTIDE SEQUENCE [LARGE SCALE GENOMIC DNA]</scope>
    <source>
        <strain evidence="6">Israel</strain>
    </source>
</reference>
<dbReference type="GO" id="GO:0006955">
    <property type="term" value="P:immune response"/>
    <property type="evidence" value="ECO:0007669"/>
    <property type="project" value="InterPro"/>
</dbReference>
<dbReference type="Proteomes" id="UP000472276">
    <property type="component" value="Unassembled WGS sequence"/>
</dbReference>
<dbReference type="Gene3D" id="2.60.120.40">
    <property type="match status" value="1"/>
</dbReference>
<keyword evidence="3" id="KW-0472">Membrane</keyword>
<evidence type="ECO:0000313" key="6">
    <source>
        <dbReference type="Proteomes" id="UP000472276"/>
    </source>
</evidence>
<organism evidence="5 6">
    <name type="scientific">Oreochromis aureus</name>
    <name type="common">Israeli tilapia</name>
    <name type="synonym">Chromis aureus</name>
    <dbReference type="NCBI Taxonomy" id="47969"/>
    <lineage>
        <taxon>Eukaryota</taxon>
        <taxon>Metazoa</taxon>
        <taxon>Chordata</taxon>
        <taxon>Craniata</taxon>
        <taxon>Vertebrata</taxon>
        <taxon>Euteleostomi</taxon>
        <taxon>Actinopterygii</taxon>
        <taxon>Neopterygii</taxon>
        <taxon>Teleostei</taxon>
        <taxon>Neoteleostei</taxon>
        <taxon>Acanthomorphata</taxon>
        <taxon>Ovalentaria</taxon>
        <taxon>Cichlomorphae</taxon>
        <taxon>Cichliformes</taxon>
        <taxon>Cichlidae</taxon>
        <taxon>African cichlids</taxon>
        <taxon>Pseudocrenilabrinae</taxon>
        <taxon>Oreochromini</taxon>
        <taxon>Oreochromis</taxon>
    </lineage>
</organism>
<reference evidence="5" key="2">
    <citation type="submission" date="2025-08" db="UniProtKB">
        <authorList>
            <consortium name="Ensembl"/>
        </authorList>
    </citation>
    <scope>IDENTIFICATION</scope>
</reference>
<keyword evidence="6" id="KW-1185">Reference proteome</keyword>
<evidence type="ECO:0000313" key="5">
    <source>
        <dbReference type="Ensembl" id="ENSOABP00000060895.1"/>
    </source>
</evidence>
<evidence type="ECO:0000256" key="3">
    <source>
        <dbReference type="SAM" id="Phobius"/>
    </source>
</evidence>
<dbReference type="Pfam" id="PF00229">
    <property type="entry name" value="TNF"/>
    <property type="match status" value="1"/>
</dbReference>
<dbReference type="SUPFAM" id="SSF49842">
    <property type="entry name" value="TNF-like"/>
    <property type="match status" value="1"/>
</dbReference>
<dbReference type="InterPro" id="IPR006052">
    <property type="entry name" value="TNF_dom"/>
</dbReference>
<feature type="region of interest" description="Disordered" evidence="2">
    <location>
        <begin position="1"/>
        <end position="24"/>
    </location>
</feature>
<keyword evidence="3" id="KW-1133">Transmembrane helix</keyword>
<dbReference type="RefSeq" id="XP_039475190.1">
    <property type="nucleotide sequence ID" value="XM_039619256.1"/>
</dbReference>
<sequence length="210" mass="23898">MSLRDKHHINLDTESATHTRMEEKPRSSYRHQLLQAWCSLLTVAMVIMAVHLATMNQKPAEVGVPTPETINSTHSGPIQRQIQEPLKSGSSHSFIQLHQRNGRLSVDLGGKESLTLGGKSITVQKNGSYFFYAQVTFREELRQERRVLVERTGFHDNKTKKLAEGIYPASTENSVWLAKIVKLRPWDRVSINITGEILNDHTYWGVIELQ</sequence>
<accession>A0AAZ1WZR5</accession>
<dbReference type="GO" id="GO:0016020">
    <property type="term" value="C:membrane"/>
    <property type="evidence" value="ECO:0007669"/>
    <property type="project" value="InterPro"/>
</dbReference>
<dbReference type="InterPro" id="IPR008983">
    <property type="entry name" value="Tumour_necrosis_fac-like_dom"/>
</dbReference>
<feature type="domain" description="THD" evidence="4">
    <location>
        <begin position="117"/>
        <end position="198"/>
    </location>
</feature>
<evidence type="ECO:0000256" key="2">
    <source>
        <dbReference type="SAM" id="MobiDB-lite"/>
    </source>
</evidence>
<protein>
    <recommendedName>
        <fullName evidence="4">THD domain-containing protein</fullName>
    </recommendedName>
</protein>
<dbReference type="Ensembl" id="ENSOABT00000078619.1">
    <property type="protein sequence ID" value="ENSOABP00000060895.1"/>
    <property type="gene ID" value="ENSOABG00000034398.1"/>
</dbReference>
<reference evidence="5" key="3">
    <citation type="submission" date="2025-09" db="UniProtKB">
        <authorList>
            <consortium name="Ensembl"/>
        </authorList>
    </citation>
    <scope>IDENTIFICATION</scope>
</reference>
<dbReference type="AlphaFoldDB" id="A0AAZ1WZR5"/>
<name>A0AAZ1WZR5_OREAU</name>
<keyword evidence="3" id="KW-0812">Transmembrane</keyword>